<comment type="caution">
    <text evidence="2">The sequence shown here is derived from an EMBL/GenBank/DDBJ whole genome shotgun (WGS) entry which is preliminary data.</text>
</comment>
<dbReference type="EMBL" id="PDLM01000002">
    <property type="protein sequence ID" value="RDW85175.1"/>
    <property type="molecule type" value="Genomic_DNA"/>
</dbReference>
<organism evidence="2 3">
    <name type="scientific">Coleophoma cylindrospora</name>
    <dbReference type="NCBI Taxonomy" id="1849047"/>
    <lineage>
        <taxon>Eukaryota</taxon>
        <taxon>Fungi</taxon>
        <taxon>Dikarya</taxon>
        <taxon>Ascomycota</taxon>
        <taxon>Pezizomycotina</taxon>
        <taxon>Leotiomycetes</taxon>
        <taxon>Helotiales</taxon>
        <taxon>Dermateaceae</taxon>
        <taxon>Coleophoma</taxon>
    </lineage>
</organism>
<dbReference type="AlphaFoldDB" id="A0A3D8SFQ5"/>
<keyword evidence="3" id="KW-1185">Reference proteome</keyword>
<evidence type="ECO:0000256" key="1">
    <source>
        <dbReference type="SAM" id="SignalP"/>
    </source>
</evidence>
<sequence length="194" mass="18456">MQISQALAVLALLSSIQALPVASPASSSSGLTSLGSILGSTLGSITGNTGNGAGAGAGAGSGAGAGAGTGAGAGAGSGNTIGSGNSVGNVGIDPSISIPSITLTTPPVTVDPSILKSRSSTSGALLPQQLVDELLEDQSGLFTEGPGDVTAIVGGIIKNKKRQAPVTGPIGDFLAQDIAPLLTKPFEISPAADV</sequence>
<dbReference type="OrthoDB" id="3912350at2759"/>
<feature type="signal peptide" evidence="1">
    <location>
        <begin position="1"/>
        <end position="18"/>
    </location>
</feature>
<feature type="chain" id="PRO_5017712872" evidence="1">
    <location>
        <begin position="19"/>
        <end position="194"/>
    </location>
</feature>
<gene>
    <name evidence="2" type="ORF">BP6252_02765</name>
</gene>
<evidence type="ECO:0000313" key="3">
    <source>
        <dbReference type="Proteomes" id="UP000256645"/>
    </source>
</evidence>
<accession>A0A3D8SFQ5</accession>
<protein>
    <submittedName>
        <fullName evidence="2">Uncharacterized protein</fullName>
    </submittedName>
</protein>
<keyword evidence="1" id="KW-0732">Signal</keyword>
<dbReference type="Proteomes" id="UP000256645">
    <property type="component" value="Unassembled WGS sequence"/>
</dbReference>
<proteinExistence type="predicted"/>
<reference evidence="2 3" key="1">
    <citation type="journal article" date="2018" name="IMA Fungus">
        <title>IMA Genome-F 9: Draft genome sequence of Annulohypoxylon stygium, Aspergillus mulundensis, Berkeleyomyces basicola (syn. Thielaviopsis basicola), Ceratocystis smalleyi, two Cercospora beticola strains, Coleophoma cylindrospora, Fusarium fracticaudum, Phialophora cf. hyalina, and Morchella septimelata.</title>
        <authorList>
            <person name="Wingfield B.D."/>
            <person name="Bills G.F."/>
            <person name="Dong Y."/>
            <person name="Huang W."/>
            <person name="Nel W.J."/>
            <person name="Swalarsk-Parry B.S."/>
            <person name="Vaghefi N."/>
            <person name="Wilken P.M."/>
            <person name="An Z."/>
            <person name="de Beer Z.W."/>
            <person name="De Vos L."/>
            <person name="Chen L."/>
            <person name="Duong T.A."/>
            <person name="Gao Y."/>
            <person name="Hammerbacher A."/>
            <person name="Kikkert J.R."/>
            <person name="Li Y."/>
            <person name="Li H."/>
            <person name="Li K."/>
            <person name="Li Q."/>
            <person name="Liu X."/>
            <person name="Ma X."/>
            <person name="Naidoo K."/>
            <person name="Pethybridge S.J."/>
            <person name="Sun J."/>
            <person name="Steenkamp E.T."/>
            <person name="van der Nest M.A."/>
            <person name="van Wyk S."/>
            <person name="Wingfield M.J."/>
            <person name="Xiong C."/>
            <person name="Yue Q."/>
            <person name="Zhang X."/>
        </authorList>
    </citation>
    <scope>NUCLEOTIDE SEQUENCE [LARGE SCALE GENOMIC DNA]</scope>
    <source>
        <strain evidence="2 3">BP6252</strain>
    </source>
</reference>
<name>A0A3D8SFQ5_9HELO</name>
<evidence type="ECO:0000313" key="2">
    <source>
        <dbReference type="EMBL" id="RDW85175.1"/>
    </source>
</evidence>